<dbReference type="PANTHER" id="PTHR42996">
    <property type="entry name" value="PHOSPHATE-BINDING PROTEIN PSTS"/>
    <property type="match status" value="1"/>
</dbReference>
<dbReference type="PANTHER" id="PTHR42996:SF1">
    <property type="entry name" value="PHOSPHATE-BINDING PROTEIN PSTS"/>
    <property type="match status" value="1"/>
</dbReference>
<dbReference type="EMBL" id="BAAANY010000045">
    <property type="protein sequence ID" value="GAA1720468.1"/>
    <property type="molecule type" value="Genomic_DNA"/>
</dbReference>
<name>A0ABN2J990_9ACTN</name>
<dbReference type="Proteomes" id="UP001500618">
    <property type="component" value="Unassembled WGS sequence"/>
</dbReference>
<keyword evidence="8" id="KW-1185">Reference proteome</keyword>
<organism evidence="7 8">
    <name type="scientific">Fodinicola feengrottensis</name>
    <dbReference type="NCBI Taxonomy" id="435914"/>
    <lineage>
        <taxon>Bacteria</taxon>
        <taxon>Bacillati</taxon>
        <taxon>Actinomycetota</taxon>
        <taxon>Actinomycetes</taxon>
        <taxon>Mycobacteriales</taxon>
        <taxon>Fodinicola</taxon>
    </lineage>
</organism>
<dbReference type="PIRSF" id="PIRSF002756">
    <property type="entry name" value="PstS"/>
    <property type="match status" value="1"/>
</dbReference>
<evidence type="ECO:0000259" key="6">
    <source>
        <dbReference type="Pfam" id="PF12849"/>
    </source>
</evidence>
<keyword evidence="3 4" id="KW-0592">Phosphate transport</keyword>
<evidence type="ECO:0000256" key="5">
    <source>
        <dbReference type="SAM" id="SignalP"/>
    </source>
</evidence>
<dbReference type="InterPro" id="IPR024370">
    <property type="entry name" value="PBP_domain"/>
</dbReference>
<feature type="chain" id="PRO_5047081998" description="Phosphate-binding protein" evidence="5">
    <location>
        <begin position="21"/>
        <end position="392"/>
    </location>
</feature>
<evidence type="ECO:0000256" key="2">
    <source>
        <dbReference type="ARBA" id="ARBA00022448"/>
    </source>
</evidence>
<feature type="domain" description="PBP" evidence="6">
    <location>
        <begin position="66"/>
        <end position="353"/>
    </location>
</feature>
<dbReference type="NCBIfam" id="TIGR00975">
    <property type="entry name" value="3a0107s03"/>
    <property type="match status" value="1"/>
</dbReference>
<keyword evidence="2 4" id="KW-0813">Transport</keyword>
<dbReference type="InterPro" id="IPR005673">
    <property type="entry name" value="ABC_phos-bd_PstS"/>
</dbReference>
<keyword evidence="5" id="KW-0732">Signal</keyword>
<accession>A0ABN2J990</accession>
<gene>
    <name evidence="7" type="primary">pstS_2</name>
    <name evidence="7" type="ORF">GCM10009765_80870</name>
</gene>
<reference evidence="7 8" key="1">
    <citation type="journal article" date="2019" name="Int. J. Syst. Evol. Microbiol.">
        <title>The Global Catalogue of Microorganisms (GCM) 10K type strain sequencing project: providing services to taxonomists for standard genome sequencing and annotation.</title>
        <authorList>
            <consortium name="The Broad Institute Genomics Platform"/>
            <consortium name="The Broad Institute Genome Sequencing Center for Infectious Disease"/>
            <person name="Wu L."/>
            <person name="Ma J."/>
        </authorList>
    </citation>
    <scope>NUCLEOTIDE SEQUENCE [LARGE SCALE GENOMIC DNA]</scope>
    <source>
        <strain evidence="7 8">JCM 14718</strain>
    </source>
</reference>
<dbReference type="Gene3D" id="3.40.190.10">
    <property type="entry name" value="Periplasmic binding protein-like II"/>
    <property type="match status" value="2"/>
</dbReference>
<protein>
    <recommendedName>
        <fullName evidence="4">Phosphate-binding protein</fullName>
    </recommendedName>
</protein>
<evidence type="ECO:0000256" key="3">
    <source>
        <dbReference type="ARBA" id="ARBA00022592"/>
    </source>
</evidence>
<dbReference type="CDD" id="cd13565">
    <property type="entry name" value="PBP2_PstS"/>
    <property type="match status" value="1"/>
</dbReference>
<comment type="caution">
    <text evidence="7">The sequence shown here is derived from an EMBL/GenBank/DDBJ whole genome shotgun (WGS) entry which is preliminary data.</text>
</comment>
<evidence type="ECO:0000313" key="7">
    <source>
        <dbReference type="EMBL" id="GAA1720468.1"/>
    </source>
</evidence>
<dbReference type="SUPFAM" id="SSF53850">
    <property type="entry name" value="Periplasmic binding protein-like II"/>
    <property type="match status" value="1"/>
</dbReference>
<feature type="signal peptide" evidence="5">
    <location>
        <begin position="1"/>
        <end position="20"/>
    </location>
</feature>
<dbReference type="InterPro" id="IPR050962">
    <property type="entry name" value="Phosphate-bind_PstS"/>
</dbReference>
<evidence type="ECO:0000313" key="8">
    <source>
        <dbReference type="Proteomes" id="UP001500618"/>
    </source>
</evidence>
<dbReference type="Pfam" id="PF12849">
    <property type="entry name" value="PBP_like_2"/>
    <property type="match status" value="1"/>
</dbReference>
<evidence type="ECO:0000256" key="4">
    <source>
        <dbReference type="PIRNR" id="PIRNR002756"/>
    </source>
</evidence>
<proteinExistence type="inferred from homology"/>
<evidence type="ECO:0000256" key="1">
    <source>
        <dbReference type="ARBA" id="ARBA00008725"/>
    </source>
</evidence>
<comment type="similarity">
    <text evidence="1 4">Belongs to the PstS family.</text>
</comment>
<sequence>MLAAVTAVVGAGTCFVVVLAGCGSTSNVGSTTSSGDATGFGKQICSSAGADKPGYTNGVAKIPGVASKLSGAGSTFVAPILSVWTKNYASVGNVQVAYQSIGSGGGVKQISAGTVDFGASDTPMKDSELAAAKGGPILHIPLTLGAVVPTYKVNGVKSGLKFGGDTLGKIFAGEITKWNDPALTALNPGIKLPDEPIAVAHRSDGSGTTAVWTDYLTKESPSWVSKLGGKDRSVGKEVAWPVGIGGKGNEGVSGVVNQTEGAIGYVELAYALAQDLTYGQVKNKAGNFIQPCIATVTKDVEGLQFPADLRTSLTDGSDANAYPITGTTYALVYQRQTDKAKAAALANFFSWVLTTGQDQASQVHYAPLGKDLQQLAIGQVKKMTLNGTPLAA</sequence>